<evidence type="ECO:0000256" key="1">
    <source>
        <dbReference type="ARBA" id="ARBA00004651"/>
    </source>
</evidence>
<dbReference type="EMBL" id="PPCV01000001">
    <property type="protein sequence ID" value="RXW33702.1"/>
    <property type="molecule type" value="Genomic_DNA"/>
</dbReference>
<feature type="domain" description="ABC3 transporter permease C-terminal" evidence="7">
    <location>
        <begin position="22"/>
        <end position="135"/>
    </location>
</feature>
<evidence type="ECO:0000256" key="3">
    <source>
        <dbReference type="ARBA" id="ARBA00022692"/>
    </source>
</evidence>
<keyword evidence="4 6" id="KW-1133">Transmembrane helix</keyword>
<keyword evidence="2" id="KW-1003">Cell membrane</keyword>
<sequence>MDILNAQSLVDSLDSVFTLIKTFAIILAVVVLYNLGALSFTERVRDYATLRVLGFHHGELRSLASRENITTTLIGWLAGIPAGWWFLGQYVGLFSTDRASYLPSISTASLAIASAITIVFAMTATLLLTRRIKGIDMTSALKGVE</sequence>
<feature type="transmembrane region" description="Helical" evidence="6">
    <location>
        <begin position="16"/>
        <end position="35"/>
    </location>
</feature>
<dbReference type="Pfam" id="PF02687">
    <property type="entry name" value="FtsX"/>
    <property type="match status" value="1"/>
</dbReference>
<dbReference type="PANTHER" id="PTHR30287">
    <property type="entry name" value="MEMBRANE COMPONENT OF PREDICTED ABC SUPERFAMILY METABOLITE UPTAKE TRANSPORTER"/>
    <property type="match status" value="1"/>
</dbReference>
<proteinExistence type="predicted"/>
<evidence type="ECO:0000256" key="4">
    <source>
        <dbReference type="ARBA" id="ARBA00022989"/>
    </source>
</evidence>
<dbReference type="PANTHER" id="PTHR30287:SF1">
    <property type="entry name" value="INNER MEMBRANE PROTEIN"/>
    <property type="match status" value="1"/>
</dbReference>
<comment type="caution">
    <text evidence="8">The sequence shown here is derived from an EMBL/GenBank/DDBJ whole genome shotgun (WGS) entry which is preliminary data.</text>
</comment>
<comment type="subcellular location">
    <subcellularLocation>
        <location evidence="1">Cell membrane</location>
        <topology evidence="1">Multi-pass membrane protein</topology>
    </subcellularLocation>
</comment>
<evidence type="ECO:0000256" key="6">
    <source>
        <dbReference type="SAM" id="Phobius"/>
    </source>
</evidence>
<feature type="transmembrane region" description="Helical" evidence="6">
    <location>
        <begin position="107"/>
        <end position="128"/>
    </location>
</feature>
<accession>A0A4Q2ELM9</accession>
<evidence type="ECO:0000256" key="5">
    <source>
        <dbReference type="ARBA" id="ARBA00023136"/>
    </source>
</evidence>
<evidence type="ECO:0000259" key="7">
    <source>
        <dbReference type="Pfam" id="PF02687"/>
    </source>
</evidence>
<reference evidence="8 9" key="1">
    <citation type="submission" date="2018-01" db="EMBL/GenBank/DDBJ databases">
        <title>Lactibacter flavus gen. nov., sp. nov., a novel bacterium of the family Propionibacteriaceae isolated from raw milk and dairy products.</title>
        <authorList>
            <person name="Wenning M."/>
            <person name="Breitenwieser F."/>
            <person name="Huptas C."/>
            <person name="von Neubeck M."/>
            <person name="Busse H.-J."/>
            <person name="Scherer S."/>
        </authorList>
    </citation>
    <scope>NUCLEOTIDE SEQUENCE [LARGE SCALE GENOMIC DNA]</scope>
    <source>
        <strain evidence="8 9">VG341</strain>
    </source>
</reference>
<dbReference type="Proteomes" id="UP000290624">
    <property type="component" value="Unassembled WGS sequence"/>
</dbReference>
<dbReference type="GO" id="GO:0005886">
    <property type="term" value="C:plasma membrane"/>
    <property type="evidence" value="ECO:0007669"/>
    <property type="project" value="UniProtKB-SubCell"/>
</dbReference>
<dbReference type="OrthoDB" id="9780560at2"/>
<keyword evidence="5 6" id="KW-0472">Membrane</keyword>
<gene>
    <name evidence="8" type="ORF">C1706_01945</name>
</gene>
<name>A0A4Q2ELM9_9ACTN</name>
<organism evidence="8 9">
    <name type="scientific">Propioniciclava flava</name>
    <dbReference type="NCBI Taxonomy" id="2072026"/>
    <lineage>
        <taxon>Bacteria</taxon>
        <taxon>Bacillati</taxon>
        <taxon>Actinomycetota</taxon>
        <taxon>Actinomycetes</taxon>
        <taxon>Propionibacteriales</taxon>
        <taxon>Propionibacteriaceae</taxon>
        <taxon>Propioniciclava</taxon>
    </lineage>
</organism>
<feature type="transmembrane region" description="Helical" evidence="6">
    <location>
        <begin position="69"/>
        <end position="87"/>
    </location>
</feature>
<dbReference type="AlphaFoldDB" id="A0A4Q2ELM9"/>
<evidence type="ECO:0000256" key="2">
    <source>
        <dbReference type="ARBA" id="ARBA00022475"/>
    </source>
</evidence>
<evidence type="ECO:0000313" key="8">
    <source>
        <dbReference type="EMBL" id="RXW33702.1"/>
    </source>
</evidence>
<keyword evidence="3 6" id="KW-0812">Transmembrane</keyword>
<protein>
    <submittedName>
        <fullName evidence="8">ABC transporter permease</fullName>
    </submittedName>
</protein>
<dbReference type="InterPro" id="IPR003838">
    <property type="entry name" value="ABC3_permease_C"/>
</dbReference>
<keyword evidence="9" id="KW-1185">Reference proteome</keyword>
<evidence type="ECO:0000313" key="9">
    <source>
        <dbReference type="Proteomes" id="UP000290624"/>
    </source>
</evidence>
<dbReference type="InterPro" id="IPR038766">
    <property type="entry name" value="Membrane_comp_ABC_pdt"/>
</dbReference>